<accession>A0ABN9C2D0</accession>
<name>A0ABN9C2D0_9NEOB</name>
<dbReference type="EMBL" id="CATNWA010007479">
    <property type="protein sequence ID" value="CAI9554172.1"/>
    <property type="molecule type" value="Genomic_DNA"/>
</dbReference>
<organism evidence="2 3">
    <name type="scientific">Staurois parvus</name>
    <dbReference type="NCBI Taxonomy" id="386267"/>
    <lineage>
        <taxon>Eukaryota</taxon>
        <taxon>Metazoa</taxon>
        <taxon>Chordata</taxon>
        <taxon>Craniata</taxon>
        <taxon>Vertebrata</taxon>
        <taxon>Euteleostomi</taxon>
        <taxon>Amphibia</taxon>
        <taxon>Batrachia</taxon>
        <taxon>Anura</taxon>
        <taxon>Neobatrachia</taxon>
        <taxon>Ranoidea</taxon>
        <taxon>Ranidae</taxon>
        <taxon>Staurois</taxon>
    </lineage>
</organism>
<dbReference type="Proteomes" id="UP001162483">
    <property type="component" value="Unassembled WGS sequence"/>
</dbReference>
<keyword evidence="3" id="KW-1185">Reference proteome</keyword>
<sequence length="91" mass="11051">MWWSYNAVLQSEKKTLRCAWEWKASAIASASWNQRPMLRMYLQILLFAALFWSSLYQFEPCRKCWQIRWRWEVSLLKVGGTELYSTVMPFF</sequence>
<evidence type="ECO:0000313" key="2">
    <source>
        <dbReference type="EMBL" id="CAI9554172.1"/>
    </source>
</evidence>
<evidence type="ECO:0000256" key="1">
    <source>
        <dbReference type="SAM" id="Phobius"/>
    </source>
</evidence>
<proteinExistence type="predicted"/>
<protein>
    <recommendedName>
        <fullName evidence="4">ATP synthase F0 subunit 8</fullName>
    </recommendedName>
</protein>
<keyword evidence="1" id="KW-0472">Membrane</keyword>
<keyword evidence="1" id="KW-1133">Transmembrane helix</keyword>
<evidence type="ECO:0008006" key="4">
    <source>
        <dbReference type="Google" id="ProtNLM"/>
    </source>
</evidence>
<comment type="caution">
    <text evidence="2">The sequence shown here is derived from an EMBL/GenBank/DDBJ whole genome shotgun (WGS) entry which is preliminary data.</text>
</comment>
<keyword evidence="1" id="KW-0812">Transmembrane</keyword>
<gene>
    <name evidence="2" type="ORF">SPARVUS_LOCUS4166528</name>
</gene>
<evidence type="ECO:0000313" key="3">
    <source>
        <dbReference type="Proteomes" id="UP001162483"/>
    </source>
</evidence>
<feature type="transmembrane region" description="Helical" evidence="1">
    <location>
        <begin position="40"/>
        <end position="58"/>
    </location>
</feature>
<reference evidence="2" key="1">
    <citation type="submission" date="2023-05" db="EMBL/GenBank/DDBJ databases">
        <authorList>
            <person name="Stuckert A."/>
        </authorList>
    </citation>
    <scope>NUCLEOTIDE SEQUENCE</scope>
</reference>